<evidence type="ECO:0008006" key="4">
    <source>
        <dbReference type="Google" id="ProtNLM"/>
    </source>
</evidence>
<feature type="compositionally biased region" description="Acidic residues" evidence="1">
    <location>
        <begin position="152"/>
        <end position="177"/>
    </location>
</feature>
<feature type="region of interest" description="Disordered" evidence="1">
    <location>
        <begin position="152"/>
        <end position="200"/>
    </location>
</feature>
<proteinExistence type="predicted"/>
<dbReference type="Proteomes" id="UP000653305">
    <property type="component" value="Unassembled WGS sequence"/>
</dbReference>
<reference evidence="2" key="1">
    <citation type="submission" date="2020-07" db="EMBL/GenBank/DDBJ databases">
        <title>Ethylene signaling mediates host invasion by parasitic plants.</title>
        <authorList>
            <person name="Yoshida S."/>
        </authorList>
    </citation>
    <scope>NUCLEOTIDE SEQUENCE</scope>
    <source>
        <strain evidence="2">Okayama</strain>
    </source>
</reference>
<dbReference type="AlphaFoldDB" id="A0A830CZT3"/>
<protein>
    <recommendedName>
        <fullName evidence="4">Myb/SANT-like domain-containing protein</fullName>
    </recommendedName>
</protein>
<name>A0A830CZT3_9LAMI</name>
<evidence type="ECO:0000313" key="2">
    <source>
        <dbReference type="EMBL" id="GFQ01655.1"/>
    </source>
</evidence>
<sequence>MYQSIGWTKDEEDYLIRQLNYAADNVPVDESDFWDFSLSIIAEMLTEDFGKEFSTAKVKRQVQLYKDRFDAFVEWKKSPGIKYHVKTNRVKVNGTYWDNIGKETRMQRYFRTFGLEYYKEGYNLWKKNNAAPIDFSRVDGYSRFNPIFVELEDDDTDDDDDEADSEDELMDEEDIDDLAPTIHVVDDGEESVGSSGIDDM</sequence>
<organism evidence="2 3">
    <name type="scientific">Phtheirospermum japonicum</name>
    <dbReference type="NCBI Taxonomy" id="374723"/>
    <lineage>
        <taxon>Eukaryota</taxon>
        <taxon>Viridiplantae</taxon>
        <taxon>Streptophyta</taxon>
        <taxon>Embryophyta</taxon>
        <taxon>Tracheophyta</taxon>
        <taxon>Spermatophyta</taxon>
        <taxon>Magnoliopsida</taxon>
        <taxon>eudicotyledons</taxon>
        <taxon>Gunneridae</taxon>
        <taxon>Pentapetalae</taxon>
        <taxon>asterids</taxon>
        <taxon>lamiids</taxon>
        <taxon>Lamiales</taxon>
        <taxon>Orobanchaceae</taxon>
        <taxon>Orobanchaceae incertae sedis</taxon>
        <taxon>Phtheirospermum</taxon>
    </lineage>
</organism>
<keyword evidence="3" id="KW-1185">Reference proteome</keyword>
<accession>A0A830CZT3</accession>
<evidence type="ECO:0000256" key="1">
    <source>
        <dbReference type="SAM" id="MobiDB-lite"/>
    </source>
</evidence>
<evidence type="ECO:0000313" key="3">
    <source>
        <dbReference type="Proteomes" id="UP000653305"/>
    </source>
</evidence>
<comment type="caution">
    <text evidence="2">The sequence shown here is derived from an EMBL/GenBank/DDBJ whole genome shotgun (WGS) entry which is preliminary data.</text>
</comment>
<dbReference type="EMBL" id="BMAC01000698">
    <property type="protein sequence ID" value="GFQ01655.1"/>
    <property type="molecule type" value="Genomic_DNA"/>
</dbReference>
<gene>
    <name evidence="2" type="ORF">PHJA_002309400</name>
</gene>